<gene>
    <name evidence="1" type="ORF">BE18_22750</name>
</gene>
<reference evidence="1 2" key="1">
    <citation type="submission" date="2014-02" db="EMBL/GenBank/DDBJ databases">
        <title>The small core and large imbalanced accessory genome model reveals a collaborative survival strategy of Sorangium cellulosum strains in nature.</title>
        <authorList>
            <person name="Han K."/>
            <person name="Peng R."/>
            <person name="Blom J."/>
            <person name="Li Y.-Z."/>
        </authorList>
    </citation>
    <scope>NUCLEOTIDE SEQUENCE [LARGE SCALE GENOMIC DNA]</scope>
    <source>
        <strain evidence="1 2">So0149</strain>
    </source>
</reference>
<dbReference type="EMBL" id="JEMC01002261">
    <property type="protein sequence ID" value="KYF89256.1"/>
    <property type="molecule type" value="Genomic_DNA"/>
</dbReference>
<dbReference type="AlphaFoldDB" id="A0A150SA68"/>
<dbReference type="Proteomes" id="UP000075515">
    <property type="component" value="Unassembled WGS sequence"/>
</dbReference>
<proteinExistence type="predicted"/>
<name>A0A150SA68_SORCE</name>
<evidence type="ECO:0000313" key="2">
    <source>
        <dbReference type="Proteomes" id="UP000075515"/>
    </source>
</evidence>
<organism evidence="1 2">
    <name type="scientific">Sorangium cellulosum</name>
    <name type="common">Polyangium cellulosum</name>
    <dbReference type="NCBI Taxonomy" id="56"/>
    <lineage>
        <taxon>Bacteria</taxon>
        <taxon>Pseudomonadati</taxon>
        <taxon>Myxococcota</taxon>
        <taxon>Polyangia</taxon>
        <taxon>Polyangiales</taxon>
        <taxon>Polyangiaceae</taxon>
        <taxon>Sorangium</taxon>
    </lineage>
</organism>
<accession>A0A150SA68</accession>
<evidence type="ECO:0000313" key="1">
    <source>
        <dbReference type="EMBL" id="KYF89256.1"/>
    </source>
</evidence>
<sequence>MAYVIEIDNTGYYLRDTSTGLRTQYPTRDHLLYAAGTIAVRSWDRVLEGLTRLEQLHDRPARDPQTTEVEP</sequence>
<comment type="caution">
    <text evidence="1">The sequence shown here is derived from an EMBL/GenBank/DDBJ whole genome shotgun (WGS) entry which is preliminary data.</text>
</comment>
<protein>
    <submittedName>
        <fullName evidence="1">Uncharacterized protein</fullName>
    </submittedName>
</protein>